<organism evidence="1 2">
    <name type="scientific">Diaphorobacter aerolatus</name>
    <dbReference type="NCBI Taxonomy" id="1288495"/>
    <lineage>
        <taxon>Bacteria</taxon>
        <taxon>Pseudomonadati</taxon>
        <taxon>Pseudomonadota</taxon>
        <taxon>Betaproteobacteria</taxon>
        <taxon>Burkholderiales</taxon>
        <taxon>Comamonadaceae</taxon>
        <taxon>Diaphorobacter</taxon>
    </lineage>
</organism>
<dbReference type="KEGG" id="daer:H9K75_20765"/>
<evidence type="ECO:0000313" key="2">
    <source>
        <dbReference type="Proteomes" id="UP000516028"/>
    </source>
</evidence>
<proteinExistence type="predicted"/>
<sequence>MRITKKLKREILKRILEDWHTLPLDQQEYYVNQKFNAINELLNNMKDISNNEKTSEALSEIVLRLAYLYHMNEAYNGNRIEQSKWVIKE</sequence>
<dbReference type="RefSeq" id="WP_187723952.1">
    <property type="nucleotide sequence ID" value="NZ_CP060783.1"/>
</dbReference>
<gene>
    <name evidence="1" type="ORF">H9K75_20765</name>
</gene>
<accession>A0A7H0GJ88</accession>
<reference evidence="1 2" key="1">
    <citation type="submission" date="2020-08" db="EMBL/GenBank/DDBJ databases">
        <title>Genome sequence of Diaphorobacter aerolatus KACC 16536T.</title>
        <authorList>
            <person name="Hyun D.-W."/>
            <person name="Bae J.-W."/>
        </authorList>
    </citation>
    <scope>NUCLEOTIDE SEQUENCE [LARGE SCALE GENOMIC DNA]</scope>
    <source>
        <strain evidence="1 2">KACC 16536</strain>
    </source>
</reference>
<dbReference type="AlphaFoldDB" id="A0A7H0GJ88"/>
<evidence type="ECO:0000313" key="1">
    <source>
        <dbReference type="EMBL" id="QNP48354.1"/>
    </source>
</evidence>
<protein>
    <submittedName>
        <fullName evidence="1">Uncharacterized protein</fullName>
    </submittedName>
</protein>
<dbReference type="EMBL" id="CP060783">
    <property type="protein sequence ID" value="QNP48354.1"/>
    <property type="molecule type" value="Genomic_DNA"/>
</dbReference>
<name>A0A7H0GJ88_9BURK</name>
<keyword evidence="2" id="KW-1185">Reference proteome</keyword>
<dbReference type="Proteomes" id="UP000516028">
    <property type="component" value="Chromosome"/>
</dbReference>